<dbReference type="RefSeq" id="WP_092286694.1">
    <property type="nucleotide sequence ID" value="NZ_FOPJ01000013.1"/>
</dbReference>
<dbReference type="Proteomes" id="UP000199065">
    <property type="component" value="Unassembled WGS sequence"/>
</dbReference>
<dbReference type="AlphaFoldDB" id="A0A1I2UFX8"/>
<gene>
    <name evidence="1" type="ORF">SAMN05660282_01870</name>
</gene>
<evidence type="ECO:0000313" key="1">
    <source>
        <dbReference type="EMBL" id="SFG76054.1"/>
    </source>
</evidence>
<organism evidence="1 2">
    <name type="scientific">Corynebacterium spheniscorum</name>
    <dbReference type="NCBI Taxonomy" id="185761"/>
    <lineage>
        <taxon>Bacteria</taxon>
        <taxon>Bacillati</taxon>
        <taxon>Actinomycetota</taxon>
        <taxon>Actinomycetes</taxon>
        <taxon>Mycobacteriales</taxon>
        <taxon>Corynebacteriaceae</taxon>
        <taxon>Corynebacterium</taxon>
    </lineage>
</organism>
<dbReference type="OrthoDB" id="4428158at2"/>
<dbReference type="STRING" id="185761.SAMN05660282_01870"/>
<dbReference type="EMBL" id="FOPJ01000013">
    <property type="protein sequence ID" value="SFG76054.1"/>
    <property type="molecule type" value="Genomic_DNA"/>
</dbReference>
<name>A0A1I2UFX8_9CORY</name>
<protein>
    <submittedName>
        <fullName evidence="1">Uncharacterized protein</fullName>
    </submittedName>
</protein>
<keyword evidence="2" id="KW-1185">Reference proteome</keyword>
<sequence>MSTPETSTWIQPLSPEQLLKIADHWCAHTHAQVQDYSALVAACAVINAHIHGVNLHSNPCAAAHSFSQCLKKLAPLSAGNEGFAELCARVLLELNESELH</sequence>
<proteinExistence type="predicted"/>
<reference evidence="1 2" key="1">
    <citation type="submission" date="2016-10" db="EMBL/GenBank/DDBJ databases">
        <authorList>
            <person name="de Groot N.N."/>
        </authorList>
    </citation>
    <scope>NUCLEOTIDE SEQUENCE [LARGE SCALE GENOMIC DNA]</scope>
    <source>
        <strain>J11</strain>
        <strain evidence="2">PG 39</strain>
    </source>
</reference>
<evidence type="ECO:0000313" key="2">
    <source>
        <dbReference type="Proteomes" id="UP000199065"/>
    </source>
</evidence>
<accession>A0A1I2UFX8</accession>